<reference evidence="1 2" key="1">
    <citation type="journal article" date="2015" name="Genome Biol. Evol.">
        <title>Characterization of Three Mycobacterium spp. with Potential Use in Bioremediation by Genome Sequencing and Comparative Genomics.</title>
        <authorList>
            <person name="Das S."/>
            <person name="Pettersson B.M."/>
            <person name="Behra P.R."/>
            <person name="Ramesh M."/>
            <person name="Dasgupta S."/>
            <person name="Bhattacharya A."/>
            <person name="Kirsebom L.A."/>
        </authorList>
    </citation>
    <scope>NUCLEOTIDE SEQUENCE [LARGE SCALE GENOMIC DNA]</scope>
    <source>
        <strain evidence="1 2">DSM 43826</strain>
    </source>
</reference>
<protein>
    <recommendedName>
        <fullName evidence="3">SCP-2 sterol transfer family protein</fullName>
    </recommendedName>
</protein>
<proteinExistence type="predicted"/>
<comment type="caution">
    <text evidence="1">The sequence shown here is derived from an EMBL/GenBank/DDBJ whole genome shotgun (WGS) entry which is preliminary data.</text>
</comment>
<dbReference type="STRING" id="37916.MCHLDSM_02050"/>
<dbReference type="AlphaFoldDB" id="A0A0J6W8E5"/>
<accession>A0A0J6W8E5</accession>
<keyword evidence="2" id="KW-1185">Reference proteome</keyword>
<dbReference type="InterPro" id="IPR036527">
    <property type="entry name" value="SCP2_sterol-bd_dom_sf"/>
</dbReference>
<evidence type="ECO:0008006" key="3">
    <source>
        <dbReference type="Google" id="ProtNLM"/>
    </source>
</evidence>
<dbReference type="SUPFAM" id="SSF55718">
    <property type="entry name" value="SCP-like"/>
    <property type="match status" value="1"/>
</dbReference>
<dbReference type="EMBL" id="JYNL01000020">
    <property type="protein sequence ID" value="KMO78138.1"/>
    <property type="molecule type" value="Genomic_DNA"/>
</dbReference>
<dbReference type="Proteomes" id="UP000036513">
    <property type="component" value="Unassembled WGS sequence"/>
</dbReference>
<sequence length="134" mass="14180">MAERISSLLRRSVDHLADEVPDSYRLTLDTLGSLVVVLDVDGERFSLRGGDRLVVADGEPVSADVRVTTSRATIIDVLDAAVALPEAIDAGSVSVVGPVDDVVRMNDTLHAYVHAAVRAPTQAELLDALRAAPP</sequence>
<gene>
    <name evidence="1" type="ORF">MCHLDSM_02050</name>
</gene>
<name>A0A0J6W8E5_9MYCO</name>
<dbReference type="PATRIC" id="fig|37916.4.peg.1969"/>
<dbReference type="RefSeq" id="WP_048469765.1">
    <property type="nucleotide sequence ID" value="NZ_JYNL01000020.1"/>
</dbReference>
<dbReference type="SMR" id="A0A0J6W8E5"/>
<evidence type="ECO:0000313" key="1">
    <source>
        <dbReference type="EMBL" id="KMO78138.1"/>
    </source>
</evidence>
<evidence type="ECO:0000313" key="2">
    <source>
        <dbReference type="Proteomes" id="UP000036513"/>
    </source>
</evidence>
<organism evidence="1 2">
    <name type="scientific">Mycolicibacterium chlorophenolicum</name>
    <dbReference type="NCBI Taxonomy" id="37916"/>
    <lineage>
        <taxon>Bacteria</taxon>
        <taxon>Bacillati</taxon>
        <taxon>Actinomycetota</taxon>
        <taxon>Actinomycetes</taxon>
        <taxon>Mycobacteriales</taxon>
        <taxon>Mycobacteriaceae</taxon>
        <taxon>Mycolicibacterium</taxon>
    </lineage>
</organism>